<gene>
    <name evidence="11" type="ORF">WN55_09139</name>
</gene>
<organism evidence="11 12">
    <name type="scientific">Dufourea novaeangliae</name>
    <name type="common">Sweat bee</name>
    <dbReference type="NCBI Taxonomy" id="178035"/>
    <lineage>
        <taxon>Eukaryota</taxon>
        <taxon>Metazoa</taxon>
        <taxon>Ecdysozoa</taxon>
        <taxon>Arthropoda</taxon>
        <taxon>Hexapoda</taxon>
        <taxon>Insecta</taxon>
        <taxon>Pterygota</taxon>
        <taxon>Neoptera</taxon>
        <taxon>Endopterygota</taxon>
        <taxon>Hymenoptera</taxon>
        <taxon>Apocrita</taxon>
        <taxon>Aculeata</taxon>
        <taxon>Apoidea</taxon>
        <taxon>Anthophila</taxon>
        <taxon>Halictidae</taxon>
        <taxon>Rophitinae</taxon>
        <taxon>Dufourea</taxon>
    </lineage>
</organism>
<keyword evidence="12" id="KW-1185">Reference proteome</keyword>
<dbReference type="GO" id="GO:0022857">
    <property type="term" value="F:transmembrane transporter activity"/>
    <property type="evidence" value="ECO:0007669"/>
    <property type="project" value="InterPro"/>
</dbReference>
<feature type="transmembrane region" description="Helical" evidence="9">
    <location>
        <begin position="238"/>
        <end position="259"/>
    </location>
</feature>
<dbReference type="InterPro" id="IPR036259">
    <property type="entry name" value="MFS_trans_sf"/>
</dbReference>
<keyword evidence="4" id="KW-0762">Sugar transport</keyword>
<dbReference type="PROSITE" id="PS50850">
    <property type="entry name" value="MFS"/>
    <property type="match status" value="1"/>
</dbReference>
<dbReference type="InterPro" id="IPR005829">
    <property type="entry name" value="Sugar_transporter_CS"/>
</dbReference>
<dbReference type="InterPro" id="IPR005828">
    <property type="entry name" value="MFS_sugar_transport-like"/>
</dbReference>
<dbReference type="InterPro" id="IPR003663">
    <property type="entry name" value="Sugar/inositol_transpt"/>
</dbReference>
<dbReference type="PROSITE" id="PS00217">
    <property type="entry name" value="SUGAR_TRANSPORT_2"/>
    <property type="match status" value="1"/>
</dbReference>
<reference evidence="11 12" key="1">
    <citation type="submission" date="2015-07" db="EMBL/GenBank/DDBJ databases">
        <title>The genome of Dufourea novaeangliae.</title>
        <authorList>
            <person name="Pan H."/>
            <person name="Kapheim K."/>
        </authorList>
    </citation>
    <scope>NUCLEOTIDE SEQUENCE [LARGE SCALE GENOMIC DNA]</scope>
    <source>
        <strain evidence="11">0120121106</strain>
        <tissue evidence="11">Whole body</tissue>
    </source>
</reference>
<dbReference type="PANTHER" id="PTHR48021">
    <property type="match status" value="1"/>
</dbReference>
<dbReference type="PROSITE" id="PS00216">
    <property type="entry name" value="SUGAR_TRANSPORT_1"/>
    <property type="match status" value="1"/>
</dbReference>
<feature type="transmembrane region" description="Helical" evidence="9">
    <location>
        <begin position="343"/>
        <end position="363"/>
    </location>
</feature>
<dbReference type="PANTHER" id="PTHR48021:SF1">
    <property type="entry name" value="GH07001P-RELATED"/>
    <property type="match status" value="1"/>
</dbReference>
<evidence type="ECO:0000313" key="11">
    <source>
        <dbReference type="EMBL" id="KZC08076.1"/>
    </source>
</evidence>
<protein>
    <submittedName>
        <fullName evidence="11">Facilitated trehalose transporter Tret1</fullName>
    </submittedName>
</protein>
<keyword evidence="7 9" id="KW-0472">Membrane</keyword>
<evidence type="ECO:0000256" key="3">
    <source>
        <dbReference type="ARBA" id="ARBA00022475"/>
    </source>
</evidence>
<dbReference type="PRINTS" id="PR00171">
    <property type="entry name" value="SUGRTRNSPORT"/>
</dbReference>
<feature type="transmembrane region" description="Helical" evidence="9">
    <location>
        <begin position="279"/>
        <end position="296"/>
    </location>
</feature>
<accession>A0A154P820</accession>
<keyword evidence="8" id="KW-0325">Glycoprotein</keyword>
<evidence type="ECO:0000256" key="8">
    <source>
        <dbReference type="ARBA" id="ARBA00023180"/>
    </source>
</evidence>
<keyword evidence="2" id="KW-0813">Transport</keyword>
<dbReference type="Pfam" id="PF00083">
    <property type="entry name" value="Sugar_tr"/>
    <property type="match status" value="1"/>
</dbReference>
<feature type="transmembrane region" description="Helical" evidence="9">
    <location>
        <begin position="70"/>
        <end position="88"/>
    </location>
</feature>
<evidence type="ECO:0000256" key="5">
    <source>
        <dbReference type="ARBA" id="ARBA00022692"/>
    </source>
</evidence>
<evidence type="ECO:0000256" key="1">
    <source>
        <dbReference type="ARBA" id="ARBA00004651"/>
    </source>
</evidence>
<feature type="transmembrane region" description="Helical" evidence="9">
    <location>
        <begin position="406"/>
        <end position="425"/>
    </location>
</feature>
<keyword evidence="5 9" id="KW-0812">Transmembrane</keyword>
<dbReference type="GO" id="GO:0005886">
    <property type="term" value="C:plasma membrane"/>
    <property type="evidence" value="ECO:0007669"/>
    <property type="project" value="UniProtKB-SubCell"/>
</dbReference>
<dbReference type="SUPFAM" id="SSF103473">
    <property type="entry name" value="MFS general substrate transporter"/>
    <property type="match status" value="1"/>
</dbReference>
<feature type="transmembrane region" description="Helical" evidence="9">
    <location>
        <begin position="94"/>
        <end position="115"/>
    </location>
</feature>
<comment type="subcellular location">
    <subcellularLocation>
        <location evidence="1">Cell membrane</location>
        <topology evidence="1">Multi-pass membrane protein</topology>
    </subcellularLocation>
</comment>
<dbReference type="InterPro" id="IPR050549">
    <property type="entry name" value="MFS_Trehalose_Transporter"/>
</dbReference>
<evidence type="ECO:0000256" key="2">
    <source>
        <dbReference type="ARBA" id="ARBA00022448"/>
    </source>
</evidence>
<name>A0A154P820_DUFNO</name>
<feature type="transmembrane region" description="Helical" evidence="9">
    <location>
        <begin position="127"/>
        <end position="148"/>
    </location>
</feature>
<feature type="transmembrane region" description="Helical" evidence="9">
    <location>
        <begin position="154"/>
        <end position="175"/>
    </location>
</feature>
<keyword evidence="6 9" id="KW-1133">Transmembrane helix</keyword>
<dbReference type="Gene3D" id="1.20.1250.20">
    <property type="entry name" value="MFS general substrate transporter like domains"/>
    <property type="match status" value="1"/>
</dbReference>
<evidence type="ECO:0000256" key="9">
    <source>
        <dbReference type="SAM" id="Phobius"/>
    </source>
</evidence>
<feature type="transmembrane region" description="Helical" evidence="9">
    <location>
        <begin position="375"/>
        <end position="394"/>
    </location>
</feature>
<dbReference type="EMBL" id="KQ434839">
    <property type="protein sequence ID" value="KZC08076.1"/>
    <property type="molecule type" value="Genomic_DNA"/>
</dbReference>
<dbReference type="OrthoDB" id="4142200at2759"/>
<sequence length="454" mass="49989">FVREFPASLGGFTVGVSLGWNSTAGEVFRNYLDASSLEIGLIGGLLNAGACVGAILTPFFFGRFSRTPKMPAFGAVLAVGWCLIVFANDKILLMIGRVICGLPAGVFCVLMPIYIAEIADEKIRGRLLSFFQIFINLGVMYVFVAAYMEEKHSTVSTYSLACGMPCVLLIMSTRLSNSPYYYLSRNDEINAIVSLKWFHGIDYDAQRKINEIKRLILMVQPKKLIPTMIKNRRVLRSFATCLGVVLSQHLSGANMMIFYALTLFNTIGSGELTGSEQTLLVGAVQILASLLAALLVDVLGRRILLALSTSLMGLFLILLGWFFGLRDKDPEYDDIYFWMPPAWIILFFAAFNLGLGPISWSVLGDTLPVEVKVPVASVVVSLGWLVSLLSALTFDEMIISLGATKAMWLCAGICWLSTLFCAIVVKDTTGKSLTEVQEEFFDTEPNRTDVQQET</sequence>
<dbReference type="FunFam" id="1.20.1250.20:FF:000218">
    <property type="entry name" value="facilitated trehalose transporter Tret1"/>
    <property type="match status" value="1"/>
</dbReference>
<feature type="transmembrane region" description="Helical" evidence="9">
    <location>
        <begin position="39"/>
        <end position="61"/>
    </location>
</feature>
<evidence type="ECO:0000256" key="6">
    <source>
        <dbReference type="ARBA" id="ARBA00022989"/>
    </source>
</evidence>
<evidence type="ECO:0000259" key="10">
    <source>
        <dbReference type="PROSITE" id="PS50850"/>
    </source>
</evidence>
<feature type="domain" description="Major facilitator superfamily (MFS) profile" evidence="10">
    <location>
        <begin position="3"/>
        <end position="429"/>
    </location>
</feature>
<dbReference type="STRING" id="178035.A0A154P820"/>
<dbReference type="AlphaFoldDB" id="A0A154P820"/>
<dbReference type="InterPro" id="IPR020846">
    <property type="entry name" value="MFS_dom"/>
</dbReference>
<evidence type="ECO:0000256" key="7">
    <source>
        <dbReference type="ARBA" id="ARBA00023136"/>
    </source>
</evidence>
<evidence type="ECO:0000313" key="12">
    <source>
        <dbReference type="Proteomes" id="UP000076502"/>
    </source>
</evidence>
<evidence type="ECO:0000256" key="4">
    <source>
        <dbReference type="ARBA" id="ARBA00022597"/>
    </source>
</evidence>
<feature type="non-terminal residue" evidence="11">
    <location>
        <position position="1"/>
    </location>
</feature>
<proteinExistence type="predicted"/>
<feature type="transmembrane region" description="Helical" evidence="9">
    <location>
        <begin position="303"/>
        <end position="323"/>
    </location>
</feature>
<keyword evidence="3" id="KW-1003">Cell membrane</keyword>
<dbReference type="Proteomes" id="UP000076502">
    <property type="component" value="Unassembled WGS sequence"/>
</dbReference>